<dbReference type="Gene3D" id="1.10.1000.11">
    <property type="entry name" value="Arf Nucleotide-binding Site Opener,domain 2"/>
    <property type="match status" value="1"/>
</dbReference>
<dbReference type="SUPFAM" id="SSF48425">
    <property type="entry name" value="Sec7 domain"/>
    <property type="match status" value="1"/>
</dbReference>
<sequence>MALRLFLAWERLPSEAQQVDRVLSVFAAAYVACNPEVMSEHQAYLLAFSLVLLHTSTFNRSVRTPMSKADYVRIAEATEMPRPVLEYLFDNVTLVEFTHMYDATPAKRRSSLREQDAMYKLVVSGELVQLRLGTEPLDTAPASAVQHMEEYDMHALHASVWYAPRISMYAPKRKPTLAHLVKMSAVLRRERNRWHPFGVILTGTSLLWFRDVNSIPVLESQIAHARANRLDLTFELHPDEVTPLNDAMCYEDDDTLCLSLARRRLWLRPQSDAPAWLASINYVAGLVANGLYWDDTVTTGLHWQCTLLHTVGSELHLDAALHCTERAPSEVAVRALAQGEARRSALAEENAKQVQQAQHYAILTPMQRATREKLEQAQHELLHTLHDTHWELAVLACRLQVLTAVV</sequence>
<proteinExistence type="predicted"/>
<dbReference type="PANTHER" id="PTHR10663">
    <property type="entry name" value="GUANYL-NUCLEOTIDE EXCHANGE FACTOR"/>
    <property type="match status" value="1"/>
</dbReference>
<dbReference type="InterPro" id="IPR023394">
    <property type="entry name" value="Sec7_C_sf"/>
</dbReference>
<organism evidence="2 3">
    <name type="scientific">Malassezia furfur</name>
    <name type="common">Pityriasis versicolor infection agent</name>
    <name type="synonym">Pityrosporum furfur</name>
    <dbReference type="NCBI Taxonomy" id="55194"/>
    <lineage>
        <taxon>Eukaryota</taxon>
        <taxon>Fungi</taxon>
        <taxon>Dikarya</taxon>
        <taxon>Basidiomycota</taxon>
        <taxon>Ustilaginomycotina</taxon>
        <taxon>Malasseziomycetes</taxon>
        <taxon>Malasseziales</taxon>
        <taxon>Malasseziaceae</taxon>
        <taxon>Malassezia</taxon>
    </lineage>
</organism>
<dbReference type="InterPro" id="IPR035999">
    <property type="entry name" value="Sec7_dom_sf"/>
</dbReference>
<dbReference type="Proteomes" id="UP000818624">
    <property type="component" value="Chromosome 1"/>
</dbReference>
<gene>
    <name evidence="2" type="ORF">GLX27_000309</name>
</gene>
<dbReference type="EMBL" id="CP046234">
    <property type="protein sequence ID" value="WFD45685.1"/>
    <property type="molecule type" value="Genomic_DNA"/>
</dbReference>
<evidence type="ECO:0000313" key="2">
    <source>
        <dbReference type="EMBL" id="WFD45685.1"/>
    </source>
</evidence>
<evidence type="ECO:0000313" key="3">
    <source>
        <dbReference type="Proteomes" id="UP000818624"/>
    </source>
</evidence>
<accession>A0ABY8EIV5</accession>
<name>A0ABY8EIV5_MALFU</name>
<dbReference type="PANTHER" id="PTHR10663:SF405">
    <property type="entry name" value="ARF GUANINE NUCLEOTIDE EXCHANGE FACTOR SYT1"/>
    <property type="match status" value="1"/>
</dbReference>
<protein>
    <recommendedName>
        <fullName evidence="1">SEC7 domain-containing protein</fullName>
    </recommendedName>
</protein>
<feature type="domain" description="SEC7" evidence="1">
    <location>
        <begin position="2"/>
        <end position="93"/>
    </location>
</feature>
<evidence type="ECO:0000259" key="1">
    <source>
        <dbReference type="Pfam" id="PF01369"/>
    </source>
</evidence>
<dbReference type="InterPro" id="IPR000904">
    <property type="entry name" value="Sec7_dom"/>
</dbReference>
<dbReference type="Pfam" id="PF01369">
    <property type="entry name" value="Sec7"/>
    <property type="match status" value="1"/>
</dbReference>
<reference evidence="2 3" key="1">
    <citation type="journal article" date="2020" name="Elife">
        <title>Loss of centromere function drives karyotype evolution in closely related Malassezia species.</title>
        <authorList>
            <person name="Sankaranarayanan S.R."/>
            <person name="Ianiri G."/>
            <person name="Coelho M.A."/>
            <person name="Reza M.H."/>
            <person name="Thimmappa B.C."/>
            <person name="Ganguly P."/>
            <person name="Vadnala R.N."/>
            <person name="Sun S."/>
            <person name="Siddharthan R."/>
            <person name="Tellgren-Roth C."/>
            <person name="Dawson T.L."/>
            <person name="Heitman J."/>
            <person name="Sanyal K."/>
        </authorList>
    </citation>
    <scope>NUCLEOTIDE SEQUENCE [LARGE SCALE GENOMIC DNA]</scope>
    <source>
        <strain evidence="2">CBS14141</strain>
    </source>
</reference>
<keyword evidence="3" id="KW-1185">Reference proteome</keyword>